<gene>
    <name evidence="2" type="ORF">BCR34DRAFT_632447</name>
</gene>
<evidence type="ECO:0000313" key="2">
    <source>
        <dbReference type="EMBL" id="ORY17408.1"/>
    </source>
</evidence>
<dbReference type="AlphaFoldDB" id="A0A1Y2A4I2"/>
<accession>A0A1Y2A4I2</accession>
<comment type="caution">
    <text evidence="2">The sequence shown here is derived from an EMBL/GenBank/DDBJ whole genome shotgun (WGS) entry which is preliminary data.</text>
</comment>
<evidence type="ECO:0000313" key="3">
    <source>
        <dbReference type="Proteomes" id="UP000193144"/>
    </source>
</evidence>
<dbReference type="Proteomes" id="UP000193144">
    <property type="component" value="Unassembled WGS sequence"/>
</dbReference>
<keyword evidence="3" id="KW-1185">Reference proteome</keyword>
<sequence>MCRCVSVCVWTAGSWSAASGGAMRASKCIREPRALTLSAAMEKPGSALVTLPSMLTTRRAWHERSLPRPGLVGNLWRQSRSRRAFEILTPAKASLAQPGHHAIARLSSRMTLRQRTAVTPSRRNGSPLHGMPNRKPRKSLREAVDNAPRTQTEAPPAFTADVGSAVHGQRGADSSNPSLGLLRILGSSKHEPWRNAVSS</sequence>
<evidence type="ECO:0000256" key="1">
    <source>
        <dbReference type="SAM" id="MobiDB-lite"/>
    </source>
</evidence>
<feature type="region of interest" description="Disordered" evidence="1">
    <location>
        <begin position="117"/>
        <end position="199"/>
    </location>
</feature>
<dbReference type="EMBL" id="MCFA01000012">
    <property type="protein sequence ID" value="ORY17408.1"/>
    <property type="molecule type" value="Genomic_DNA"/>
</dbReference>
<name>A0A1Y2A4I2_9PLEO</name>
<reference evidence="2 3" key="1">
    <citation type="submission" date="2016-07" db="EMBL/GenBank/DDBJ databases">
        <title>Pervasive Adenine N6-methylation of Active Genes in Fungi.</title>
        <authorList>
            <consortium name="DOE Joint Genome Institute"/>
            <person name="Mondo S.J."/>
            <person name="Dannebaum R.O."/>
            <person name="Kuo R.C."/>
            <person name="Labutti K."/>
            <person name="Haridas S."/>
            <person name="Kuo A."/>
            <person name="Salamov A."/>
            <person name="Ahrendt S.R."/>
            <person name="Lipzen A."/>
            <person name="Sullivan W."/>
            <person name="Andreopoulos W.B."/>
            <person name="Clum A."/>
            <person name="Lindquist E."/>
            <person name="Daum C."/>
            <person name="Ramamoorthy G.K."/>
            <person name="Gryganskyi A."/>
            <person name="Culley D."/>
            <person name="Magnuson J.K."/>
            <person name="James T.Y."/>
            <person name="O'Malley M.A."/>
            <person name="Stajich J.E."/>
            <person name="Spatafora J.W."/>
            <person name="Visel A."/>
            <person name="Grigoriev I.V."/>
        </authorList>
    </citation>
    <scope>NUCLEOTIDE SEQUENCE [LARGE SCALE GENOMIC DNA]</scope>
    <source>
        <strain evidence="2 3">CBS 115471</strain>
    </source>
</reference>
<proteinExistence type="predicted"/>
<organism evidence="2 3">
    <name type="scientific">Clohesyomyces aquaticus</name>
    <dbReference type="NCBI Taxonomy" id="1231657"/>
    <lineage>
        <taxon>Eukaryota</taxon>
        <taxon>Fungi</taxon>
        <taxon>Dikarya</taxon>
        <taxon>Ascomycota</taxon>
        <taxon>Pezizomycotina</taxon>
        <taxon>Dothideomycetes</taxon>
        <taxon>Pleosporomycetidae</taxon>
        <taxon>Pleosporales</taxon>
        <taxon>Lindgomycetaceae</taxon>
        <taxon>Clohesyomyces</taxon>
    </lineage>
</organism>
<protein>
    <submittedName>
        <fullName evidence="2">Uncharacterized protein</fullName>
    </submittedName>
</protein>